<proteinExistence type="inferred from homology"/>
<keyword evidence="5 9" id="KW-0798">TonB box</keyword>
<gene>
    <name evidence="13" type="ORF">A8V01_09775</name>
</gene>
<keyword evidence="10" id="KW-0732">Signal</keyword>
<comment type="caution">
    <text evidence="13">The sequence shown here is derived from an EMBL/GenBank/DDBJ whole genome shotgun (WGS) entry which is preliminary data.</text>
</comment>
<evidence type="ECO:0008006" key="15">
    <source>
        <dbReference type="Google" id="ProtNLM"/>
    </source>
</evidence>
<dbReference type="Pfam" id="PF00593">
    <property type="entry name" value="TonB_dep_Rec_b-barrel"/>
    <property type="match status" value="1"/>
</dbReference>
<dbReference type="Gene3D" id="2.40.170.20">
    <property type="entry name" value="TonB-dependent receptor, beta-barrel domain"/>
    <property type="match status" value="1"/>
</dbReference>
<comment type="subcellular location">
    <subcellularLocation>
        <location evidence="1 8">Cell outer membrane</location>
        <topology evidence="1 8">Multi-pass membrane protein</topology>
    </subcellularLocation>
</comment>
<evidence type="ECO:0000256" key="7">
    <source>
        <dbReference type="ARBA" id="ARBA00023237"/>
    </source>
</evidence>
<dbReference type="Pfam" id="PF07715">
    <property type="entry name" value="Plug"/>
    <property type="match status" value="1"/>
</dbReference>
<dbReference type="InterPro" id="IPR039426">
    <property type="entry name" value="TonB-dep_rcpt-like"/>
</dbReference>
<dbReference type="AlphaFoldDB" id="A0A2K2FTQ3"/>
<dbReference type="PANTHER" id="PTHR47234:SF2">
    <property type="entry name" value="TONB-DEPENDENT RECEPTOR"/>
    <property type="match status" value="1"/>
</dbReference>
<dbReference type="InterPro" id="IPR012910">
    <property type="entry name" value="Plug_dom"/>
</dbReference>
<evidence type="ECO:0000256" key="8">
    <source>
        <dbReference type="PROSITE-ProRule" id="PRU01360"/>
    </source>
</evidence>
<dbReference type="InterPro" id="IPR000531">
    <property type="entry name" value="Beta-barrel_TonB"/>
</dbReference>
<evidence type="ECO:0000256" key="3">
    <source>
        <dbReference type="ARBA" id="ARBA00022452"/>
    </source>
</evidence>
<dbReference type="InterPro" id="IPR036942">
    <property type="entry name" value="Beta-barrel_TonB_sf"/>
</dbReference>
<organism evidence="13 14">
    <name type="scientific">Novosphingobium guangzhouense</name>
    <dbReference type="NCBI Taxonomy" id="1850347"/>
    <lineage>
        <taxon>Bacteria</taxon>
        <taxon>Pseudomonadati</taxon>
        <taxon>Pseudomonadota</taxon>
        <taxon>Alphaproteobacteria</taxon>
        <taxon>Sphingomonadales</taxon>
        <taxon>Sphingomonadaceae</taxon>
        <taxon>Novosphingobium</taxon>
    </lineage>
</organism>
<keyword evidence="6 8" id="KW-0472">Membrane</keyword>
<protein>
    <recommendedName>
        <fullName evidence="15">TonB-dependent receptor</fullName>
    </recommendedName>
</protein>
<keyword evidence="7 8" id="KW-0998">Cell outer membrane</keyword>
<evidence type="ECO:0000256" key="10">
    <source>
        <dbReference type="SAM" id="SignalP"/>
    </source>
</evidence>
<dbReference type="Gene3D" id="2.170.130.10">
    <property type="entry name" value="TonB-dependent receptor, plug domain"/>
    <property type="match status" value="1"/>
</dbReference>
<evidence type="ECO:0000256" key="1">
    <source>
        <dbReference type="ARBA" id="ARBA00004571"/>
    </source>
</evidence>
<evidence type="ECO:0000259" key="11">
    <source>
        <dbReference type="Pfam" id="PF00593"/>
    </source>
</evidence>
<accession>A0A2K2FTQ3</accession>
<feature type="signal peptide" evidence="10">
    <location>
        <begin position="1"/>
        <end position="16"/>
    </location>
</feature>
<feature type="domain" description="TonB-dependent receptor plug" evidence="12">
    <location>
        <begin position="63"/>
        <end position="180"/>
    </location>
</feature>
<dbReference type="EMBL" id="LYMM01000084">
    <property type="protein sequence ID" value="PNU02156.1"/>
    <property type="molecule type" value="Genomic_DNA"/>
</dbReference>
<evidence type="ECO:0000256" key="4">
    <source>
        <dbReference type="ARBA" id="ARBA00022692"/>
    </source>
</evidence>
<dbReference type="Proteomes" id="UP000236327">
    <property type="component" value="Unassembled WGS sequence"/>
</dbReference>
<evidence type="ECO:0000256" key="6">
    <source>
        <dbReference type="ARBA" id="ARBA00023136"/>
    </source>
</evidence>
<evidence type="ECO:0000313" key="14">
    <source>
        <dbReference type="Proteomes" id="UP000236327"/>
    </source>
</evidence>
<sequence length="920" mass="98293">MAGLLAAGLMPGVAFAQEADQEAAKDAGQDSGQHDMPTVENEIVVTGTLLRGGAPVGSNAVMLGPDTIQKTAAISSNELLASVPQVSNFFNRVPLADLAIATNQIQVTRPNIRNLAPGGKTSVAASSPTLILVDGHRIASVGVNQASIDPDLIPIGAIERVDVVTEGGSATYGADAVAGTINFITRRRFDGLKVDGHYGFADDYWQWDASATAGKDWGSGSFYVSYSYSKSDKLYGRERSFIHDLDYTAQPYGPRDLTCASPNLSLNTVIPAFGATVASVNYAAPDYVAGTRNLCDNSQDDVYIPSAERHGVLASLFQQLDDRTEVTVKAFYARRSTLKTGDLTGVVAVSPANPYAAASLPPGLALGPTTVEIPGLGTFPAVNLASVSFNLRPLLGPDAQRERTRLEEWGFNAELVRDLDDNWQARLLFNWSESDSSFALTGISSARLNAAGAGTSLATAFNPFDVTNNDPALIADLIDSQIGGQARDNLVDIRGILEGRLAELPGGDLRLAIGYEYMNDQLQQRYLSDIRIGTLSNYPFARYSRNIHSFFGEVRAPVLSDGEGASMLTLSASGRYDKYSDFGGTFNTKFGGTFKPAQWLSLRGNWGTSFTAPTPLDQLGSQRNTISSYAFVPFPNPADPPPGGAYTVSIQGSTANLKPQTADTWSVGADLTPFRGFRASVNYYDVKFQDILQTPLVNADILANYPSQILTRSTGFSAAELLAFAAGAPNGQAVVQPLIDSGTLVYSLVDFRVANFGILHVKGIDFDVNYAYDTSFGSIDASVNGNRPLSRKAQASPTSPVVDELALESPKLYLQAALGATIGGLRAQATWNHTGGYAIAPTSSVPVQDRVGAFDTVNLFFKYDVPGQSALMKNLSFTLNVNNVFDQDPPLLRRNLPSELGFANGFTFGRMFILGVSKQF</sequence>
<evidence type="ECO:0000259" key="12">
    <source>
        <dbReference type="Pfam" id="PF07715"/>
    </source>
</evidence>
<dbReference type="GO" id="GO:0009279">
    <property type="term" value="C:cell outer membrane"/>
    <property type="evidence" value="ECO:0007669"/>
    <property type="project" value="UniProtKB-SubCell"/>
</dbReference>
<keyword evidence="4 8" id="KW-0812">Transmembrane</keyword>
<feature type="domain" description="TonB-dependent receptor-like beta-barrel" evidence="11">
    <location>
        <begin position="399"/>
        <end position="884"/>
    </location>
</feature>
<feature type="chain" id="PRO_5014469333" description="TonB-dependent receptor" evidence="10">
    <location>
        <begin position="17"/>
        <end position="920"/>
    </location>
</feature>
<comment type="similarity">
    <text evidence="8 9">Belongs to the TonB-dependent receptor family.</text>
</comment>
<dbReference type="PROSITE" id="PS52016">
    <property type="entry name" value="TONB_DEPENDENT_REC_3"/>
    <property type="match status" value="1"/>
</dbReference>
<evidence type="ECO:0000256" key="9">
    <source>
        <dbReference type="RuleBase" id="RU003357"/>
    </source>
</evidence>
<evidence type="ECO:0000256" key="5">
    <source>
        <dbReference type="ARBA" id="ARBA00023077"/>
    </source>
</evidence>
<keyword evidence="2 8" id="KW-0813">Transport</keyword>
<dbReference type="SUPFAM" id="SSF56935">
    <property type="entry name" value="Porins"/>
    <property type="match status" value="1"/>
</dbReference>
<evidence type="ECO:0000313" key="13">
    <source>
        <dbReference type="EMBL" id="PNU02156.1"/>
    </source>
</evidence>
<dbReference type="PANTHER" id="PTHR47234">
    <property type="match status" value="1"/>
</dbReference>
<evidence type="ECO:0000256" key="2">
    <source>
        <dbReference type="ARBA" id="ARBA00022448"/>
    </source>
</evidence>
<keyword evidence="3 8" id="KW-1134">Transmembrane beta strand</keyword>
<name>A0A2K2FTQ3_9SPHN</name>
<keyword evidence="14" id="KW-1185">Reference proteome</keyword>
<dbReference type="InterPro" id="IPR037066">
    <property type="entry name" value="Plug_dom_sf"/>
</dbReference>
<reference evidence="13 14" key="1">
    <citation type="submission" date="2016-05" db="EMBL/GenBank/DDBJ databases">
        <title>Complete genome sequence of Novosphingobium guangzhouense SA925(T).</title>
        <authorList>
            <person name="Sha S."/>
        </authorList>
    </citation>
    <scope>NUCLEOTIDE SEQUENCE [LARGE SCALE GENOMIC DNA]</scope>
    <source>
        <strain evidence="13 14">SA925</strain>
    </source>
</reference>